<evidence type="ECO:0000313" key="1">
    <source>
        <dbReference type="EMBL" id="CDS10807.1"/>
    </source>
</evidence>
<gene>
    <name evidence="1" type="ORF">LRAMOSA11293</name>
</gene>
<dbReference type="OrthoDB" id="2409026at2759"/>
<accession>A0A077WVN2</accession>
<dbReference type="EMBL" id="LK023341">
    <property type="protein sequence ID" value="CDS10807.1"/>
    <property type="molecule type" value="Genomic_DNA"/>
</dbReference>
<protein>
    <submittedName>
        <fullName evidence="1">Uncharacterized protein</fullName>
    </submittedName>
</protein>
<organism evidence="1">
    <name type="scientific">Lichtheimia ramosa</name>
    <dbReference type="NCBI Taxonomy" id="688394"/>
    <lineage>
        <taxon>Eukaryota</taxon>
        <taxon>Fungi</taxon>
        <taxon>Fungi incertae sedis</taxon>
        <taxon>Mucoromycota</taxon>
        <taxon>Mucoromycotina</taxon>
        <taxon>Mucoromycetes</taxon>
        <taxon>Mucorales</taxon>
        <taxon>Lichtheimiaceae</taxon>
        <taxon>Lichtheimia</taxon>
    </lineage>
</organism>
<dbReference type="AlphaFoldDB" id="A0A077WVN2"/>
<proteinExistence type="predicted"/>
<name>A0A077WVN2_9FUNG</name>
<sequence length="98" mass="11934">MASFHDVMRTHNREHRSFAFFWALAEANAFLAWRKFGPRDLRNMDHCDFRERIAQEILIAYSNEGYDDENTEDNKQHELVRLPRADCVWKRRRLPLQR</sequence>
<reference evidence="1" key="1">
    <citation type="journal article" date="2014" name="Genome Announc.">
        <title>De novo whole-genome sequence and genome annotation of Lichtheimia ramosa.</title>
        <authorList>
            <person name="Linde J."/>
            <person name="Schwartze V."/>
            <person name="Binder U."/>
            <person name="Lass-Florl C."/>
            <person name="Voigt K."/>
            <person name="Horn F."/>
        </authorList>
    </citation>
    <scope>NUCLEOTIDE SEQUENCE</scope>
    <source>
        <strain evidence="1">JMRC FSU:6197</strain>
    </source>
</reference>